<dbReference type="Proteomes" id="UP000642673">
    <property type="component" value="Unassembled WGS sequence"/>
</dbReference>
<dbReference type="EMBL" id="BMVP01000006">
    <property type="protein sequence ID" value="GHB63737.1"/>
    <property type="molecule type" value="Genomic_DNA"/>
</dbReference>
<comment type="caution">
    <text evidence="1">The sequence shown here is derived from an EMBL/GenBank/DDBJ whole genome shotgun (WGS) entry which is preliminary data.</text>
</comment>
<accession>A0ABQ3F1G3</accession>
<protein>
    <recommendedName>
        <fullName evidence="3">Secreted protein</fullName>
    </recommendedName>
</protein>
<evidence type="ECO:0000313" key="2">
    <source>
        <dbReference type="Proteomes" id="UP000642673"/>
    </source>
</evidence>
<evidence type="ECO:0008006" key="3">
    <source>
        <dbReference type="Google" id="ProtNLM"/>
    </source>
</evidence>
<evidence type="ECO:0000313" key="1">
    <source>
        <dbReference type="EMBL" id="GHB63737.1"/>
    </source>
</evidence>
<organism evidence="1 2">
    <name type="scientific">Streptomyces cirratus</name>
    <dbReference type="NCBI Taxonomy" id="68187"/>
    <lineage>
        <taxon>Bacteria</taxon>
        <taxon>Bacillati</taxon>
        <taxon>Actinomycetota</taxon>
        <taxon>Actinomycetes</taxon>
        <taxon>Kitasatosporales</taxon>
        <taxon>Streptomycetaceae</taxon>
        <taxon>Streptomyces</taxon>
    </lineage>
</organism>
<proteinExistence type="predicted"/>
<reference evidence="2" key="1">
    <citation type="journal article" date="2019" name="Int. J. Syst. Evol. Microbiol.">
        <title>The Global Catalogue of Microorganisms (GCM) 10K type strain sequencing project: providing services to taxonomists for standard genome sequencing and annotation.</title>
        <authorList>
            <consortium name="The Broad Institute Genomics Platform"/>
            <consortium name="The Broad Institute Genome Sequencing Center for Infectious Disease"/>
            <person name="Wu L."/>
            <person name="Ma J."/>
        </authorList>
    </citation>
    <scope>NUCLEOTIDE SEQUENCE [LARGE SCALE GENOMIC DNA]</scope>
    <source>
        <strain evidence="2">JCM 4738</strain>
    </source>
</reference>
<sequence>MVLVRRVPLRLALVPVPRVFPVQMAVVRVVDVVAVGHLRVTAAGGVCVLVQGVFLVEGRHGAEISANPPHIGVISTVARRRLIIRPSDQVITVMANTASATVHSTAPRATRGASTGGR</sequence>
<keyword evidence="2" id="KW-1185">Reference proteome</keyword>
<name>A0ABQ3F1G3_9ACTN</name>
<gene>
    <name evidence="1" type="ORF">GCM10010347_37130</name>
</gene>